<evidence type="ECO:0000313" key="2">
    <source>
        <dbReference type="Proteomes" id="UP000260812"/>
    </source>
</evidence>
<accession>A0A3E3HV59</accession>
<reference evidence="1" key="1">
    <citation type="submission" date="2018-08" db="EMBL/GenBank/DDBJ databases">
        <title>A genome reference for cultivated species of the human gut microbiota.</title>
        <authorList>
            <person name="Zou Y."/>
            <person name="Xue W."/>
            <person name="Luo G."/>
        </authorList>
    </citation>
    <scope>NUCLEOTIDE SEQUENCE [LARGE SCALE GENOMIC DNA]</scope>
    <source>
        <strain evidence="1">TF05-5AC</strain>
    </source>
</reference>
<evidence type="ECO:0000313" key="1">
    <source>
        <dbReference type="EMBL" id="RGE55718.1"/>
    </source>
</evidence>
<dbReference type="GeneID" id="97990564"/>
<organism evidence="1 2">
    <name type="scientific">Eisenbergiella massiliensis</name>
    <dbReference type="NCBI Taxonomy" id="1720294"/>
    <lineage>
        <taxon>Bacteria</taxon>
        <taxon>Bacillati</taxon>
        <taxon>Bacillota</taxon>
        <taxon>Clostridia</taxon>
        <taxon>Lachnospirales</taxon>
        <taxon>Lachnospiraceae</taxon>
        <taxon>Eisenbergiella</taxon>
    </lineage>
</organism>
<evidence type="ECO:0008006" key="3">
    <source>
        <dbReference type="Google" id="ProtNLM"/>
    </source>
</evidence>
<dbReference type="Proteomes" id="UP000260812">
    <property type="component" value="Unassembled WGS sequence"/>
</dbReference>
<keyword evidence="2" id="KW-1185">Reference proteome</keyword>
<dbReference type="RefSeq" id="WP_117545893.1">
    <property type="nucleotide sequence ID" value="NZ_JBKUNB010000015.1"/>
</dbReference>
<comment type="caution">
    <text evidence="1">The sequence shown here is derived from an EMBL/GenBank/DDBJ whole genome shotgun (WGS) entry which is preliminary data.</text>
</comment>
<proteinExistence type="predicted"/>
<dbReference type="AlphaFoldDB" id="A0A3E3HV59"/>
<name>A0A3E3HV59_9FIRM</name>
<dbReference type="EMBL" id="QVLV01000038">
    <property type="protein sequence ID" value="RGE55718.1"/>
    <property type="molecule type" value="Genomic_DNA"/>
</dbReference>
<protein>
    <recommendedName>
        <fullName evidence="3">DUF669 domain-containing protein</fullName>
    </recommendedName>
</protein>
<sequence>MYEERELQWDDVIEKEGGEFATLPEGDYTFMVESFERGRFTPKEGNKLPACNMATLKLRIDTPEGAAYINHQLYLHTKMESRLSEFFASIGQKKKGEALKMNWNAVSGSTGRAHITLDPDKTDPNKKFNHIKNFYPKEDKPKFKAGAF</sequence>
<gene>
    <name evidence="1" type="ORF">DXC51_27850</name>
</gene>